<protein>
    <submittedName>
        <fullName evidence="1">Phage gp6-like head-tail connector protein</fullName>
    </submittedName>
</protein>
<sequence>MISLADAKAYIRVDYDDEDLMIERLIAAAGNHLKSIGVNMDADPLPPSVELAQLLLVGHFFDNRDATGATTTSAIDFGVDRLIAPHREQGI</sequence>
<dbReference type="Proteomes" id="UP000436911">
    <property type="component" value="Unassembled WGS sequence"/>
</dbReference>
<proteinExistence type="predicted"/>
<evidence type="ECO:0000313" key="2">
    <source>
        <dbReference type="Proteomes" id="UP000436911"/>
    </source>
</evidence>
<dbReference type="InterPro" id="IPR021146">
    <property type="entry name" value="Phage_gp6-like_head-tail"/>
</dbReference>
<dbReference type="Pfam" id="PF05135">
    <property type="entry name" value="Phage_connect_1"/>
    <property type="match status" value="1"/>
</dbReference>
<dbReference type="AlphaFoldDB" id="A0A368NWJ6"/>
<dbReference type="InterPro" id="IPR006450">
    <property type="entry name" value="Phage_HK97_gp6-like"/>
</dbReference>
<accession>A0A368NWJ6</accession>
<dbReference type="RefSeq" id="WP_060719343.1">
    <property type="nucleotide sequence ID" value="NZ_CP055265.1"/>
</dbReference>
<comment type="caution">
    <text evidence="1">The sequence shown here is derived from an EMBL/GenBank/DDBJ whole genome shotgun (WGS) entry which is preliminary data.</text>
</comment>
<evidence type="ECO:0000313" key="1">
    <source>
        <dbReference type="EMBL" id="KAA3528393.1"/>
    </source>
</evidence>
<dbReference type="GeneID" id="60681160"/>
<dbReference type="EMBL" id="QUSG01000004">
    <property type="protein sequence ID" value="KAA3528393.1"/>
    <property type="molecule type" value="Genomic_DNA"/>
</dbReference>
<gene>
    <name evidence="1" type="ORF">DXT89_10275</name>
</gene>
<dbReference type="NCBIfam" id="TIGR01560">
    <property type="entry name" value="put_DNA_pack"/>
    <property type="match status" value="1"/>
</dbReference>
<reference evidence="1 2" key="1">
    <citation type="submission" date="2018-08" db="EMBL/GenBank/DDBJ databases">
        <title>Genome sequencing of Agrobacterium vitis strain ICMP 10754.</title>
        <authorList>
            <person name="Visnovsky S.B."/>
            <person name="Pitman A.R."/>
        </authorList>
    </citation>
    <scope>NUCLEOTIDE SEQUENCE [LARGE SCALE GENOMIC DNA]</scope>
    <source>
        <strain evidence="1 2">ICMP 10754</strain>
    </source>
</reference>
<dbReference type="Gene3D" id="1.10.3230.30">
    <property type="entry name" value="Phage gp6-like head-tail connector protein"/>
    <property type="match status" value="1"/>
</dbReference>
<organism evidence="1 2">
    <name type="scientific">Agrobacterium vitis</name>
    <name type="common">Rhizobium vitis</name>
    <dbReference type="NCBI Taxonomy" id="373"/>
    <lineage>
        <taxon>Bacteria</taxon>
        <taxon>Pseudomonadati</taxon>
        <taxon>Pseudomonadota</taxon>
        <taxon>Alphaproteobacteria</taxon>
        <taxon>Hyphomicrobiales</taxon>
        <taxon>Rhizobiaceae</taxon>
        <taxon>Rhizobium/Agrobacterium group</taxon>
        <taxon>Agrobacterium</taxon>
    </lineage>
</organism>
<name>A0A368NWJ6_AGRVI</name>
<dbReference type="OrthoDB" id="7307102at2"/>
<dbReference type="CDD" id="cd08054">
    <property type="entry name" value="gp6"/>
    <property type="match status" value="1"/>
</dbReference>